<sequence length="66" mass="7588">MFFHKAITAKQVHLINCAQDEKKRFLKETLHVLNKAIKVRKSVTRRIDLNGQIVFTEAKIANKAPS</sequence>
<reference evidence="1 2" key="1">
    <citation type="journal article" date="2011" name="J. Bacteriol.">
        <title>Complete genome sequence of the polycyclic aromatic hydrocarbon-degrading bacterium Alteromonas sp. strain SN2.</title>
        <authorList>
            <person name="Jin H.M."/>
            <person name="Jeong H."/>
            <person name="Moon E.J."/>
            <person name="Math R.K."/>
            <person name="Lee K."/>
            <person name="Kim H.J."/>
            <person name="Jeon C.O."/>
            <person name="Oh T.K."/>
            <person name="Kim J.F."/>
        </authorList>
    </citation>
    <scope>NUCLEOTIDE SEQUENCE [LARGE SCALE GENOMIC DNA]</scope>
    <source>
        <strain evidence="2">JCM 17741 / KACC 18427 / KCTC 11700BP / SN2</strain>
    </source>
</reference>
<dbReference type="EMBL" id="CP002339">
    <property type="protein sequence ID" value="AEF03014.1"/>
    <property type="molecule type" value="Genomic_DNA"/>
</dbReference>
<dbReference type="Proteomes" id="UP000000683">
    <property type="component" value="Chromosome"/>
</dbReference>
<gene>
    <name evidence="1" type="ordered locus">ambt_07405</name>
</gene>
<protein>
    <submittedName>
        <fullName evidence="1">Uncharacterized protein</fullName>
    </submittedName>
</protein>
<organism evidence="1 2">
    <name type="scientific">Alteromonas naphthalenivorans</name>
    <dbReference type="NCBI Taxonomy" id="715451"/>
    <lineage>
        <taxon>Bacteria</taxon>
        <taxon>Pseudomonadati</taxon>
        <taxon>Pseudomonadota</taxon>
        <taxon>Gammaproteobacteria</taxon>
        <taxon>Alteromonadales</taxon>
        <taxon>Alteromonadaceae</taxon>
        <taxon>Alteromonas/Salinimonas group</taxon>
        <taxon>Alteromonas</taxon>
    </lineage>
</organism>
<evidence type="ECO:0000313" key="1">
    <source>
        <dbReference type="EMBL" id="AEF03014.1"/>
    </source>
</evidence>
<accession>F5Z7H1</accession>
<dbReference type="KEGG" id="alt:ambt_07405"/>
<name>F5Z7H1_ALTNA</name>
<keyword evidence="2" id="KW-1185">Reference proteome</keyword>
<dbReference type="RefSeq" id="WP_013783954.1">
    <property type="nucleotide sequence ID" value="NC_015554.1"/>
</dbReference>
<dbReference type="HOGENOM" id="CLU_2821607_0_0_6"/>
<dbReference type="AlphaFoldDB" id="F5Z7H1"/>
<proteinExistence type="predicted"/>
<evidence type="ECO:0000313" key="2">
    <source>
        <dbReference type="Proteomes" id="UP000000683"/>
    </source>
</evidence>